<dbReference type="GO" id="GO:0005829">
    <property type="term" value="C:cytosol"/>
    <property type="evidence" value="ECO:0007669"/>
    <property type="project" value="TreeGrafter"/>
</dbReference>
<sequence>MSHSSHTKVVVDTDIGTDPDDGLALAYLAMHPACDLLGVTIVTGDVQQRAAVAEILLRACDRSDVPIHCGRREPLLKGAGQPLVQQYDCIKHMTHIQGRPENAAVDFLQRTIRNHPGEVVLLTIGPLSNAGLLFALDPELPSLCKEVVSMCGKYFGPEKHQKEWNILVDETAAGIVLKTQRPRHRFVGLDVTRPCTLQAHDAEKRLFQELGELGGLMKSLGDWWLKKKDRFTFHDPLAAAIIFQPDLCEWVTGRMVVDPSNGATSFEANAGTDLVACDVNPEAFFTNYFEVVKSTSPKETFDRMRAQVSSQVSS</sequence>
<gene>
    <name evidence="5" type="ORF">JX265_002182</name>
</gene>
<dbReference type="SUPFAM" id="SSF53590">
    <property type="entry name" value="Nucleoside hydrolase"/>
    <property type="match status" value="1"/>
</dbReference>
<dbReference type="InterPro" id="IPR001910">
    <property type="entry name" value="Inosine/uridine_hydrolase_dom"/>
</dbReference>
<evidence type="ECO:0000256" key="3">
    <source>
        <dbReference type="ARBA" id="ARBA00023295"/>
    </source>
</evidence>
<dbReference type="GO" id="GO:0006152">
    <property type="term" value="P:purine nucleoside catabolic process"/>
    <property type="evidence" value="ECO:0007669"/>
    <property type="project" value="TreeGrafter"/>
</dbReference>
<dbReference type="EMBL" id="JAFIMR010000004">
    <property type="protein sequence ID" value="KAI1879228.1"/>
    <property type="molecule type" value="Genomic_DNA"/>
</dbReference>
<accession>A0A9P9WTY8</accession>
<evidence type="ECO:0000313" key="5">
    <source>
        <dbReference type="EMBL" id="KAI1879228.1"/>
    </source>
</evidence>
<evidence type="ECO:0000256" key="2">
    <source>
        <dbReference type="ARBA" id="ARBA00022801"/>
    </source>
</evidence>
<name>A0A9P9WTY8_9PEZI</name>
<keyword evidence="2" id="KW-0378">Hydrolase</keyword>
<keyword evidence="6" id="KW-1185">Reference proteome</keyword>
<comment type="similarity">
    <text evidence="1">Belongs to the IUNH family.</text>
</comment>
<proteinExistence type="inferred from homology"/>
<evidence type="ECO:0000259" key="4">
    <source>
        <dbReference type="Pfam" id="PF01156"/>
    </source>
</evidence>
<dbReference type="AlphaFoldDB" id="A0A9P9WTY8"/>
<dbReference type="InterPro" id="IPR036452">
    <property type="entry name" value="Ribo_hydro-like"/>
</dbReference>
<organism evidence="5 6">
    <name type="scientific">Neoarthrinium moseri</name>
    <dbReference type="NCBI Taxonomy" id="1658444"/>
    <lineage>
        <taxon>Eukaryota</taxon>
        <taxon>Fungi</taxon>
        <taxon>Dikarya</taxon>
        <taxon>Ascomycota</taxon>
        <taxon>Pezizomycotina</taxon>
        <taxon>Sordariomycetes</taxon>
        <taxon>Xylariomycetidae</taxon>
        <taxon>Amphisphaeriales</taxon>
        <taxon>Apiosporaceae</taxon>
        <taxon>Neoarthrinium</taxon>
    </lineage>
</organism>
<reference evidence="5" key="1">
    <citation type="submission" date="2021-03" db="EMBL/GenBank/DDBJ databases">
        <title>Revisited historic fungal species revealed as producer of novel bioactive compounds through whole genome sequencing and comparative genomics.</title>
        <authorList>
            <person name="Vignolle G.A."/>
            <person name="Hochenegger N."/>
            <person name="Mach R.L."/>
            <person name="Mach-Aigner A.R."/>
            <person name="Javad Rahimi M."/>
            <person name="Salim K.A."/>
            <person name="Chan C.M."/>
            <person name="Lim L.B.L."/>
            <person name="Cai F."/>
            <person name="Druzhinina I.S."/>
            <person name="U'Ren J.M."/>
            <person name="Derntl C."/>
        </authorList>
    </citation>
    <scope>NUCLEOTIDE SEQUENCE</scope>
    <source>
        <strain evidence="5">TUCIM 5799</strain>
    </source>
</reference>
<dbReference type="PANTHER" id="PTHR12304:SF4">
    <property type="entry name" value="URIDINE NUCLEOSIDASE"/>
    <property type="match status" value="1"/>
</dbReference>
<dbReference type="PANTHER" id="PTHR12304">
    <property type="entry name" value="INOSINE-URIDINE PREFERRING NUCLEOSIDE HYDROLASE"/>
    <property type="match status" value="1"/>
</dbReference>
<keyword evidence="3" id="KW-0326">Glycosidase</keyword>
<evidence type="ECO:0000313" key="6">
    <source>
        <dbReference type="Proteomes" id="UP000829685"/>
    </source>
</evidence>
<protein>
    <recommendedName>
        <fullName evidence="4">Inosine/uridine-preferring nucleoside hydrolase domain-containing protein</fullName>
    </recommendedName>
</protein>
<dbReference type="InterPro" id="IPR023186">
    <property type="entry name" value="IUNH"/>
</dbReference>
<dbReference type="Pfam" id="PF01156">
    <property type="entry name" value="IU_nuc_hydro"/>
    <property type="match status" value="1"/>
</dbReference>
<dbReference type="Proteomes" id="UP000829685">
    <property type="component" value="Unassembled WGS sequence"/>
</dbReference>
<feature type="domain" description="Inosine/uridine-preferring nucleoside hydrolase" evidence="4">
    <location>
        <begin position="9"/>
        <end position="285"/>
    </location>
</feature>
<evidence type="ECO:0000256" key="1">
    <source>
        <dbReference type="ARBA" id="ARBA00009176"/>
    </source>
</evidence>
<dbReference type="Gene3D" id="3.90.245.10">
    <property type="entry name" value="Ribonucleoside hydrolase-like"/>
    <property type="match status" value="1"/>
</dbReference>
<dbReference type="GO" id="GO:0008477">
    <property type="term" value="F:purine nucleosidase activity"/>
    <property type="evidence" value="ECO:0007669"/>
    <property type="project" value="TreeGrafter"/>
</dbReference>
<comment type="caution">
    <text evidence="5">The sequence shown here is derived from an EMBL/GenBank/DDBJ whole genome shotgun (WGS) entry which is preliminary data.</text>
</comment>